<accession>A0ACA9T9U1</accession>
<comment type="caution">
    <text evidence="1">The sequence shown here is derived from an EMBL/GenBank/DDBJ whole genome shotgun (WGS) entry which is preliminary data.</text>
</comment>
<feature type="non-terminal residue" evidence="1">
    <location>
        <position position="1"/>
    </location>
</feature>
<reference evidence="1" key="1">
    <citation type="submission" date="2020-04" db="EMBL/GenBank/DDBJ databases">
        <authorList>
            <person name="Broberg M."/>
        </authorList>
    </citation>
    <scope>NUCLEOTIDE SEQUENCE</scope>
</reference>
<organism evidence="1 2">
    <name type="scientific">Clonostachys rosea f. rosea IK726</name>
    <dbReference type="NCBI Taxonomy" id="1349383"/>
    <lineage>
        <taxon>Eukaryota</taxon>
        <taxon>Fungi</taxon>
        <taxon>Dikarya</taxon>
        <taxon>Ascomycota</taxon>
        <taxon>Pezizomycotina</taxon>
        <taxon>Sordariomycetes</taxon>
        <taxon>Hypocreomycetidae</taxon>
        <taxon>Hypocreales</taxon>
        <taxon>Bionectriaceae</taxon>
        <taxon>Clonostachys</taxon>
    </lineage>
</organism>
<evidence type="ECO:0000313" key="1">
    <source>
        <dbReference type="EMBL" id="CAG9937675.1"/>
    </source>
</evidence>
<evidence type="ECO:0000313" key="2">
    <source>
        <dbReference type="Proteomes" id="UP000836387"/>
    </source>
</evidence>
<reference evidence="1" key="2">
    <citation type="submission" date="2021-10" db="EMBL/GenBank/DDBJ databases">
        <authorList>
            <person name="Piombo E."/>
        </authorList>
    </citation>
    <scope>NUCLEOTIDE SEQUENCE</scope>
</reference>
<dbReference type="Proteomes" id="UP000836387">
    <property type="component" value="Unassembled WGS sequence"/>
</dbReference>
<gene>
    <name evidence="1" type="ORF">CRV2_00006091</name>
</gene>
<proteinExistence type="predicted"/>
<name>A0ACA9T9U1_BIOOC</name>
<sequence>WELFGRHQIRGRQAHRLIHPEALLDKMYNRTARTTLQGLGRLSRSTPTSSAWAARCFSNTHHYGVPVLFRETGNEKLDNILSEIQEKIILPARLPPKKRSVVFDPNKRSYLEQNPIVIEVEGLEHNFKTIDKHHGIPKTGTIFFAALDEMETARDWRNLATMLAGFKSASIKLPARFHGKIARIAARKGFANILIECANEADKTGFYIRNKELLNHILTDITTKVTAAGGDWEQIQKLVRSADTLLDILQRPSHREDVHDVRDRLSYSLTARGQILLARSALVKAKHEAGESIAKELDLLLEDVKAFISLWEPLLEQEVADIPEFAELLPRTGKTSRKAPPRLAPTPYVVSLARNVKGIRAAHHTAKQHPEFKSIDEKLDSVLLPVANAIESHVAGFISSLPKRSELAEVYKAVVGNEPKNAS</sequence>
<keyword evidence="2" id="KW-1185">Reference proteome</keyword>
<dbReference type="EMBL" id="CADEHS020000002">
    <property type="protein sequence ID" value="CAG9937675.1"/>
    <property type="molecule type" value="Genomic_DNA"/>
</dbReference>
<protein>
    <submittedName>
        <fullName evidence="1">Uncharacterized protein</fullName>
    </submittedName>
</protein>